<reference evidence="1" key="1">
    <citation type="journal article" date="2014" name="Int. J. Syst. Evol. Microbiol.">
        <title>Complete genome sequence of Corynebacterium casei LMG S-19264T (=DSM 44701T), isolated from a smear-ripened cheese.</title>
        <authorList>
            <consortium name="US DOE Joint Genome Institute (JGI-PGF)"/>
            <person name="Walter F."/>
            <person name="Albersmeier A."/>
            <person name="Kalinowski J."/>
            <person name="Ruckert C."/>
        </authorList>
    </citation>
    <scope>NUCLEOTIDE SEQUENCE</scope>
    <source>
        <strain evidence="1">KCTC 42249</strain>
    </source>
</reference>
<organism evidence="1 2">
    <name type="scientific">Tianweitania populi</name>
    <dbReference type="NCBI Taxonomy" id="1607949"/>
    <lineage>
        <taxon>Bacteria</taxon>
        <taxon>Pseudomonadati</taxon>
        <taxon>Pseudomonadota</taxon>
        <taxon>Alphaproteobacteria</taxon>
        <taxon>Hyphomicrobiales</taxon>
        <taxon>Phyllobacteriaceae</taxon>
        <taxon>Tianweitania</taxon>
    </lineage>
</organism>
<evidence type="ECO:0000313" key="1">
    <source>
        <dbReference type="EMBL" id="GHD04987.1"/>
    </source>
</evidence>
<dbReference type="Proteomes" id="UP000630142">
    <property type="component" value="Unassembled WGS sequence"/>
</dbReference>
<evidence type="ECO:0000313" key="2">
    <source>
        <dbReference type="Proteomes" id="UP000630142"/>
    </source>
</evidence>
<reference evidence="1" key="2">
    <citation type="submission" date="2020-09" db="EMBL/GenBank/DDBJ databases">
        <authorList>
            <person name="Sun Q."/>
            <person name="Kim S."/>
        </authorList>
    </citation>
    <scope>NUCLEOTIDE SEQUENCE</scope>
    <source>
        <strain evidence="1">KCTC 42249</strain>
    </source>
</reference>
<comment type="caution">
    <text evidence="1">The sequence shown here is derived from an EMBL/GenBank/DDBJ whole genome shotgun (WGS) entry which is preliminary data.</text>
</comment>
<dbReference type="AlphaFoldDB" id="A0A8J3GJ33"/>
<gene>
    <name evidence="1" type="ORF">GCM10016234_00270</name>
</gene>
<dbReference type="EMBL" id="BMZQ01000001">
    <property type="protein sequence ID" value="GHD04987.1"/>
    <property type="molecule type" value="Genomic_DNA"/>
</dbReference>
<sequence length="66" mass="6937">MSKIADLRLRPCVVAELAKLGFVTPADLDHLSNAEILRMPGVSGKDWRALAAAMGRDPCSGASAKS</sequence>
<dbReference type="RefSeq" id="WP_189500715.1">
    <property type="nucleotide sequence ID" value="NZ_BMZQ01000001.1"/>
</dbReference>
<proteinExistence type="predicted"/>
<name>A0A8J3GJ33_9HYPH</name>
<keyword evidence="2" id="KW-1185">Reference proteome</keyword>
<accession>A0A8J3GJ33</accession>
<protein>
    <submittedName>
        <fullName evidence="1">Uncharacterized protein</fullName>
    </submittedName>
</protein>